<dbReference type="InterPro" id="IPR027785">
    <property type="entry name" value="UvrD-like_helicase_C"/>
</dbReference>
<dbReference type="Pfam" id="PF13245">
    <property type="entry name" value="AAA_19"/>
    <property type="match status" value="1"/>
</dbReference>
<dbReference type="CDD" id="cd17933">
    <property type="entry name" value="DEXSc_RecD-like"/>
    <property type="match status" value="1"/>
</dbReference>
<dbReference type="Pfam" id="PF13538">
    <property type="entry name" value="UvrD_C_2"/>
    <property type="match status" value="1"/>
</dbReference>
<keyword evidence="1" id="KW-0547">Nucleotide-binding</keyword>
<evidence type="ECO:0000256" key="1">
    <source>
        <dbReference type="ARBA" id="ARBA00022741"/>
    </source>
</evidence>
<feature type="domain" description="ATP-dependent RecD2 DNA helicase SH3" evidence="4">
    <location>
        <begin position="603"/>
        <end position="643"/>
    </location>
</feature>
<gene>
    <name evidence="5" type="primary">recD</name>
    <name evidence="5" type="ordered locus">MfeM64YM_1066</name>
</gene>
<dbReference type="AlphaFoldDB" id="A0AB32XDI1"/>
<dbReference type="InterPro" id="IPR027417">
    <property type="entry name" value="P-loop_NTPase"/>
</dbReference>
<dbReference type="InterPro" id="IPR050534">
    <property type="entry name" value="Coronavir_polyprotein_1ab"/>
</dbReference>
<reference evidence="5 6" key="1">
    <citation type="journal article" date="2011" name="J. Bacteriol.">
        <title>Genome sequence of the repetitive-sequence-rich Mycoplasma fermentans strain M64.</title>
        <authorList>
            <person name="Shu H.W."/>
            <person name="Liu T.T."/>
            <person name="Chang H.Y."/>
            <person name="Liu Y.M."/>
            <person name="Wu K.M."/>
            <person name="Shu H.Y."/>
            <person name="Tsai S.F."/>
            <person name="Hsiao K.J."/>
            <person name="Hu W.S."/>
            <person name="Ng W.V."/>
        </authorList>
    </citation>
    <scope>NUCLEOTIDE SEQUENCE [LARGE SCALE GENOMIC DNA]</scope>
    <source>
        <strain evidence="5 6">M64</strain>
    </source>
</reference>
<evidence type="ECO:0000259" key="3">
    <source>
        <dbReference type="Pfam" id="PF13538"/>
    </source>
</evidence>
<dbReference type="SUPFAM" id="SSF52540">
    <property type="entry name" value="P-loop containing nucleoside triphosphate hydrolases"/>
    <property type="match status" value="1"/>
</dbReference>
<dbReference type="KEGG" id="mfm:MfeM64YM_1066"/>
<organism evidence="5 6">
    <name type="scientific">Mycoplasmopsis fermentans (strain M64)</name>
    <name type="common">Mycoplasma fermentans</name>
    <dbReference type="NCBI Taxonomy" id="943945"/>
    <lineage>
        <taxon>Bacteria</taxon>
        <taxon>Bacillati</taxon>
        <taxon>Mycoplasmatota</taxon>
        <taxon>Mycoplasmoidales</taxon>
        <taxon>Metamycoplasmataceae</taxon>
        <taxon>Mycoplasmopsis</taxon>
    </lineage>
</organism>
<dbReference type="PANTHER" id="PTHR43788:SF6">
    <property type="entry name" value="DNA HELICASE B"/>
    <property type="match status" value="1"/>
</dbReference>
<evidence type="ECO:0000256" key="2">
    <source>
        <dbReference type="ARBA" id="ARBA00022840"/>
    </source>
</evidence>
<evidence type="ECO:0000259" key="4">
    <source>
        <dbReference type="Pfam" id="PF18335"/>
    </source>
</evidence>
<proteinExistence type="predicted"/>
<dbReference type="Pfam" id="PF18335">
    <property type="entry name" value="SH3_13"/>
    <property type="match status" value="1"/>
</dbReference>
<dbReference type="Gene3D" id="2.30.30.940">
    <property type="match status" value="1"/>
</dbReference>
<feature type="domain" description="UvrD-like helicase C-terminal" evidence="3">
    <location>
        <begin position="668"/>
        <end position="715"/>
    </location>
</feature>
<dbReference type="Proteomes" id="UP000007473">
    <property type="component" value="Chromosome"/>
</dbReference>
<dbReference type="RefSeq" id="WP_013527206.1">
    <property type="nucleotide sequence ID" value="NC_014921.1"/>
</dbReference>
<keyword evidence="2" id="KW-0067">ATP-binding</keyword>
<evidence type="ECO:0000313" key="5">
    <source>
        <dbReference type="EMBL" id="ADV35061.1"/>
    </source>
</evidence>
<dbReference type="Gene3D" id="3.40.50.300">
    <property type="entry name" value="P-loop containing nucleotide triphosphate hydrolases"/>
    <property type="match status" value="2"/>
</dbReference>
<dbReference type="GO" id="GO:0003678">
    <property type="term" value="F:DNA helicase activity"/>
    <property type="evidence" value="ECO:0007669"/>
    <property type="project" value="UniProtKB-ARBA"/>
</dbReference>
<name>A0AB32XDI1_MYCFM</name>
<dbReference type="CDD" id="cd18809">
    <property type="entry name" value="SF1_C_RecD"/>
    <property type="match status" value="1"/>
</dbReference>
<dbReference type="PANTHER" id="PTHR43788">
    <property type="entry name" value="DNA2/NAM7 HELICASE FAMILY MEMBER"/>
    <property type="match status" value="1"/>
</dbReference>
<sequence length="746" mass="86720">MQAKTTIKVKGTIKKIRKGLAQKWILFEFKSQENQLFVVYARISSDDFLQVGYLYEMELSGPNKYNNYILEGYNMIEATKEDLKVMLKNHIRGFKEEDHNILKENLGENYLDVIKDTPKEERKIFYEFIKPPLLKKIEAFIEEVLNMGKDERFFITNNIYNFYIKLKQKLPLADGESYLDFFDKNKENHEDPYLILYIELGLSFDSVDNFASLIGYSKDCETRYYAIVYKSIYDFGIQVNDTYYNLSDLHKNWLEFTNELILNNKLSISKLAIDNIFINSINKLIEMQKLYYAEKEVPTIALSFIKEQEDFIFEKLITIKNKINKTIPQIEDDTLTAKQLDALNIALNEPISIISGFPGTGKTYLISNIYESLIAQKVYKKGEIEILTPTGRAAINIKNKSNNLPAKTIHNYLKIDKEDEDVVYNNDCDKTKVVIIDEFSMVNLKIFYQLLSHLSKLEKLIIVGDKDQLPCIGPGNLMHDLCNWDFIPKTLLIENQRAESDEICEHFLSIIDSKVKEVEIGSTNTIQMKEINSVALLNELSYLYQTYNPEYNSEKMVTLIPLHDGQVGAKTVNKWLQKEKLNNYTYKLPKFKQSKDNYIQSWEGTKFYLFDNVIQLINDYEKNVFNGEIGIIKEIIDDKIVSVEYPQGGNKFKTVNYVKSEIAINLSLAYALTVHKFQGSEAPHVVIPVFKDYSRMLNKKLLYTAVSRAKEKLFILGDLALYAKKTKTEDYSKIKTYLFDLIKEQN</sequence>
<accession>A0AB32XDI1</accession>
<evidence type="ECO:0000313" key="6">
    <source>
        <dbReference type="Proteomes" id="UP000007473"/>
    </source>
</evidence>
<dbReference type="EMBL" id="CP002458">
    <property type="protein sequence ID" value="ADV35061.1"/>
    <property type="molecule type" value="Genomic_DNA"/>
</dbReference>
<protein>
    <submittedName>
        <fullName evidence="5">Exodeoxyribonuclease V, alpha subunit</fullName>
    </submittedName>
</protein>
<dbReference type="GO" id="GO:0005524">
    <property type="term" value="F:ATP binding"/>
    <property type="evidence" value="ECO:0007669"/>
    <property type="project" value="UniProtKB-KW"/>
</dbReference>
<dbReference type="InterPro" id="IPR041451">
    <property type="entry name" value="RecD2_SH13"/>
</dbReference>